<dbReference type="PROSITE" id="PS51202">
    <property type="entry name" value="RCK_C"/>
    <property type="match status" value="1"/>
</dbReference>
<dbReference type="EMBL" id="CP017675">
    <property type="protein sequence ID" value="APB34392.1"/>
    <property type="molecule type" value="Genomic_DNA"/>
</dbReference>
<sequence length="730" mass="81370">MTGAAPLRPIFRYILGILTITGYAPPRMLISGLNWGQAVVFIQPATPKIYPMTVSRIVFAPETTAAPDTCIICGLGSLGQYCVVNLKNFGIRVTGIDLYRPKHWEVSQLDTLLDQLLEDDARKTEVLERAGVAQARAVLAVTENERVNIQIAFAARLLNPKVRLVVRSAKQNLTQLLGQELTDFVAYEPTQLSAVPFTLAALGEEIIGFFRLEGQLFQVHRRVIAPQDPWANSRSLYELYSRSRKVLSYQSSTRPALPEELYLFRWDPETLAYPGDTLITVELQSASSFNPVATATPATAKVSGWQWQKWLRWEHWRERLGEWWEKGGTHRVALVVAGLMVTLLLSGTLLYDLYYPDLNFPDTFYTTMILLLGGYGDVFGGLERFDLPLPWWLRLLSLGLSLTGIAFTGVIYALLTEKLLATQFQFLQRRPPVPTQGHVVIVGLGRVGRQIATLLQEFRQPLAVITSLEVGNEVLPQVPIFSGTTATLLPRVNLATAKSIVTVTDDELENLEVALMTRESNAQSQVVIRTFDPMFSDNVRRLFPFAQVLCANEIAAEAFAAAAFGENVLGLFRLDGRTILVVEYEIEAGDTLDGLILAQVSYGYGVVPVYYHSAQEQTTKTMPSDDVRLQPGDQLIVLATSRGVQRVELGERLPPRHQVQVQKAMNKDAIFYGGNVIAQVTGFDLKSARHVMERLPSTLPEPIYRHQAQRLVRELAKAQVTSRLVPPSRA</sequence>
<dbReference type="PANTHER" id="PTHR43833:SF11">
    <property type="entry name" value="VOLTAGE-GATED POTASSIUM CHANNEL KCH"/>
    <property type="match status" value="1"/>
</dbReference>
<dbReference type="InterPro" id="IPR050721">
    <property type="entry name" value="Trk_Ktr_HKT_K-transport"/>
</dbReference>
<dbReference type="InterPro" id="IPR036721">
    <property type="entry name" value="RCK_C_sf"/>
</dbReference>
<feature type="transmembrane region" description="Helical" evidence="1">
    <location>
        <begin position="392"/>
        <end position="415"/>
    </location>
</feature>
<organism evidence="3 4">
    <name type="scientific">Gloeomargarita lithophora Alchichica-D10</name>
    <dbReference type="NCBI Taxonomy" id="1188229"/>
    <lineage>
        <taxon>Bacteria</taxon>
        <taxon>Bacillati</taxon>
        <taxon>Cyanobacteriota</taxon>
        <taxon>Cyanophyceae</taxon>
        <taxon>Gloeomargaritales</taxon>
        <taxon>Gloeomargaritaceae</taxon>
        <taxon>Gloeomargarita</taxon>
    </lineage>
</organism>
<dbReference type="AlphaFoldDB" id="A0A1J0AEQ1"/>
<evidence type="ECO:0000313" key="3">
    <source>
        <dbReference type="EMBL" id="APB34392.1"/>
    </source>
</evidence>
<accession>A0A1J0AEQ1</accession>
<dbReference type="SUPFAM" id="SSF116726">
    <property type="entry name" value="TrkA C-terminal domain-like"/>
    <property type="match status" value="1"/>
</dbReference>
<keyword evidence="1" id="KW-0812">Transmembrane</keyword>
<dbReference type="Pfam" id="PF02254">
    <property type="entry name" value="TrkA_N"/>
    <property type="match status" value="2"/>
</dbReference>
<reference evidence="3 4" key="1">
    <citation type="submission" date="2016-10" db="EMBL/GenBank/DDBJ databases">
        <title>Description of Gloeomargarita lithophora gen. nov., sp. nov., a thylakoid-bearing basal-branching cyanobacterium with intracellular carbonates, and proposal for Gloeomargaritales ord. nov.</title>
        <authorList>
            <person name="Moreira D."/>
            <person name="Tavera R."/>
            <person name="Benzerara K."/>
            <person name="Skouri-Panet F."/>
            <person name="Couradeau E."/>
            <person name="Gerard E."/>
            <person name="Loussert C."/>
            <person name="Novelo E."/>
            <person name="Zivanovic Y."/>
            <person name="Lopez-Garcia P."/>
        </authorList>
    </citation>
    <scope>NUCLEOTIDE SEQUENCE [LARGE SCALE GENOMIC DNA]</scope>
    <source>
        <strain evidence="3 4">D10</strain>
    </source>
</reference>
<evidence type="ECO:0000313" key="4">
    <source>
        <dbReference type="Proteomes" id="UP000180235"/>
    </source>
</evidence>
<name>A0A1J0AEQ1_9CYAN</name>
<dbReference type="STRING" id="1188229.GlitD10_2065"/>
<evidence type="ECO:0000259" key="2">
    <source>
        <dbReference type="PROSITE" id="PS51202"/>
    </source>
</evidence>
<dbReference type="KEGG" id="glt:GlitD10_2065"/>
<dbReference type="GO" id="GO:0008324">
    <property type="term" value="F:monoatomic cation transmembrane transporter activity"/>
    <property type="evidence" value="ECO:0007669"/>
    <property type="project" value="InterPro"/>
</dbReference>
<keyword evidence="1" id="KW-1133">Transmembrane helix</keyword>
<dbReference type="InterPro" id="IPR003148">
    <property type="entry name" value="RCK_N"/>
</dbReference>
<keyword evidence="1" id="KW-0472">Membrane</keyword>
<feature type="domain" description="RCK C-terminal" evidence="2">
    <location>
        <begin position="569"/>
        <end position="653"/>
    </location>
</feature>
<dbReference type="InterPro" id="IPR036291">
    <property type="entry name" value="NAD(P)-bd_dom_sf"/>
</dbReference>
<keyword evidence="4" id="KW-1185">Reference proteome</keyword>
<dbReference type="GO" id="GO:0006813">
    <property type="term" value="P:potassium ion transport"/>
    <property type="evidence" value="ECO:0007669"/>
    <property type="project" value="InterPro"/>
</dbReference>
<proteinExistence type="predicted"/>
<gene>
    <name evidence="3" type="ORF">GlitD10_2065</name>
</gene>
<feature type="transmembrane region" description="Helical" evidence="1">
    <location>
        <begin position="363"/>
        <end position="380"/>
    </location>
</feature>
<dbReference type="SUPFAM" id="SSF51735">
    <property type="entry name" value="NAD(P)-binding Rossmann-fold domains"/>
    <property type="match status" value="2"/>
</dbReference>
<feature type="transmembrane region" description="Helical" evidence="1">
    <location>
        <begin position="332"/>
        <end position="351"/>
    </location>
</feature>
<dbReference type="Gene3D" id="3.40.50.720">
    <property type="entry name" value="NAD(P)-binding Rossmann-like Domain"/>
    <property type="match status" value="2"/>
</dbReference>
<dbReference type="Gene3D" id="1.10.287.70">
    <property type="match status" value="1"/>
</dbReference>
<dbReference type="InterPro" id="IPR006037">
    <property type="entry name" value="RCK_C"/>
</dbReference>
<dbReference type="PANTHER" id="PTHR43833">
    <property type="entry name" value="POTASSIUM CHANNEL PROTEIN 2-RELATED-RELATED"/>
    <property type="match status" value="1"/>
</dbReference>
<dbReference type="Proteomes" id="UP000180235">
    <property type="component" value="Chromosome"/>
</dbReference>
<evidence type="ECO:0000256" key="1">
    <source>
        <dbReference type="SAM" id="Phobius"/>
    </source>
</evidence>
<dbReference type="SUPFAM" id="SSF81324">
    <property type="entry name" value="Voltage-gated potassium channels"/>
    <property type="match status" value="1"/>
</dbReference>
<protein>
    <submittedName>
        <fullName evidence="3">TrkA domain-containing protein</fullName>
    </submittedName>
</protein>